<dbReference type="InterPro" id="IPR014509">
    <property type="entry name" value="YjdF-like"/>
</dbReference>
<dbReference type="EMBL" id="FQWX01000008">
    <property type="protein sequence ID" value="SHG81657.1"/>
    <property type="molecule type" value="Genomic_DNA"/>
</dbReference>
<accession>A0A1M5MWR5</accession>
<dbReference type="Proteomes" id="UP000243255">
    <property type="component" value="Unassembled WGS sequence"/>
</dbReference>
<dbReference type="Pfam" id="PF09997">
    <property type="entry name" value="DUF2238"/>
    <property type="match status" value="1"/>
</dbReference>
<name>A0A1M5MWR5_9FIRM</name>
<keyword evidence="3" id="KW-1185">Reference proteome</keyword>
<feature type="transmembrane region" description="Helical" evidence="1">
    <location>
        <begin position="95"/>
        <end position="111"/>
    </location>
</feature>
<proteinExistence type="predicted"/>
<feature type="transmembrane region" description="Helical" evidence="1">
    <location>
        <begin position="31"/>
        <end position="50"/>
    </location>
</feature>
<feature type="transmembrane region" description="Helical" evidence="1">
    <location>
        <begin position="123"/>
        <end position="143"/>
    </location>
</feature>
<keyword evidence="1" id="KW-0472">Membrane</keyword>
<evidence type="ECO:0000313" key="2">
    <source>
        <dbReference type="EMBL" id="SHG81657.1"/>
    </source>
</evidence>
<dbReference type="OrthoDB" id="4966203at2"/>
<keyword evidence="1" id="KW-1133">Transmembrane helix</keyword>
<sequence length="188" mass="21780">MKENRFLKVLTLILYIVYAASMALFIGRKEIINIVVVLFCIVTTFLLRIVNKRYKKLLSDNLYIVILLFVLFSSLLGTCYNFYDINHYDDFLHVWSGFISCTVAFSIIVSLNNKNQIKNMNKVFIFLFIFMFSMGVASLWEILEFNMDLFIGTRTQAGGLRDTVIDMIDALVGTIVIMPILLHNIKKY</sequence>
<feature type="transmembrane region" description="Helical" evidence="1">
    <location>
        <begin position="7"/>
        <end position="25"/>
    </location>
</feature>
<dbReference type="RefSeq" id="WP_073124993.1">
    <property type="nucleotide sequence ID" value="NZ_BAABCH010000002.1"/>
</dbReference>
<evidence type="ECO:0000313" key="3">
    <source>
        <dbReference type="Proteomes" id="UP000243255"/>
    </source>
</evidence>
<feature type="transmembrane region" description="Helical" evidence="1">
    <location>
        <begin position="163"/>
        <end position="182"/>
    </location>
</feature>
<feature type="transmembrane region" description="Helical" evidence="1">
    <location>
        <begin position="62"/>
        <end position="83"/>
    </location>
</feature>
<evidence type="ECO:0000256" key="1">
    <source>
        <dbReference type="SAM" id="Phobius"/>
    </source>
</evidence>
<reference evidence="3" key="1">
    <citation type="submission" date="2016-11" db="EMBL/GenBank/DDBJ databases">
        <authorList>
            <person name="Varghese N."/>
            <person name="Submissions S."/>
        </authorList>
    </citation>
    <scope>NUCLEOTIDE SEQUENCE [LARGE SCALE GENOMIC DNA]</scope>
    <source>
        <strain evidence="3">DSM 2635</strain>
    </source>
</reference>
<dbReference type="AlphaFoldDB" id="A0A1M5MWR5"/>
<protein>
    <recommendedName>
        <fullName evidence="4">Membrane-spanning protein</fullName>
    </recommendedName>
</protein>
<dbReference type="STRING" id="1121321.SAMN04488530_10847"/>
<organism evidence="2 3">
    <name type="scientific">Asaccharospora irregularis DSM 2635</name>
    <dbReference type="NCBI Taxonomy" id="1121321"/>
    <lineage>
        <taxon>Bacteria</taxon>
        <taxon>Bacillati</taxon>
        <taxon>Bacillota</taxon>
        <taxon>Clostridia</taxon>
        <taxon>Peptostreptococcales</taxon>
        <taxon>Peptostreptococcaceae</taxon>
        <taxon>Asaccharospora</taxon>
    </lineage>
</organism>
<keyword evidence="1" id="KW-0812">Transmembrane</keyword>
<gene>
    <name evidence="2" type="ORF">SAMN04488530_10847</name>
</gene>
<evidence type="ECO:0008006" key="4">
    <source>
        <dbReference type="Google" id="ProtNLM"/>
    </source>
</evidence>